<feature type="compositionally biased region" description="Polar residues" evidence="1">
    <location>
        <begin position="155"/>
        <end position="172"/>
    </location>
</feature>
<dbReference type="EMBL" id="OY660867">
    <property type="protein sequence ID" value="CAJ1055535.1"/>
    <property type="molecule type" value="Genomic_DNA"/>
</dbReference>
<feature type="compositionally biased region" description="Polar residues" evidence="1">
    <location>
        <begin position="1"/>
        <end position="10"/>
    </location>
</feature>
<evidence type="ECO:0000256" key="1">
    <source>
        <dbReference type="SAM" id="MobiDB-lite"/>
    </source>
</evidence>
<proteinExistence type="predicted"/>
<evidence type="ECO:0000313" key="2">
    <source>
        <dbReference type="EMBL" id="CAJ1055535.1"/>
    </source>
</evidence>
<protein>
    <submittedName>
        <fullName evidence="2">Uncharacterized protein LOC108875510</fullName>
    </submittedName>
</protein>
<dbReference type="AlphaFoldDB" id="A0AAV1F3G1"/>
<feature type="region of interest" description="Disordered" evidence="1">
    <location>
        <begin position="1"/>
        <end position="29"/>
    </location>
</feature>
<reference evidence="2" key="1">
    <citation type="submission" date="2023-08" db="EMBL/GenBank/DDBJ databases">
        <authorList>
            <person name="Alioto T."/>
            <person name="Alioto T."/>
            <person name="Gomez Garrido J."/>
        </authorList>
    </citation>
    <scope>NUCLEOTIDE SEQUENCE</scope>
</reference>
<accession>A0AAV1F3G1</accession>
<gene>
    <name evidence="2" type="ORF">XNOV1_A020453</name>
</gene>
<name>A0AAV1F3G1_XYRNO</name>
<feature type="region of interest" description="Disordered" evidence="1">
    <location>
        <begin position="139"/>
        <end position="195"/>
    </location>
</feature>
<organism evidence="2 3">
    <name type="scientific">Xyrichtys novacula</name>
    <name type="common">Pearly razorfish</name>
    <name type="synonym">Hemipteronotus novacula</name>
    <dbReference type="NCBI Taxonomy" id="13765"/>
    <lineage>
        <taxon>Eukaryota</taxon>
        <taxon>Metazoa</taxon>
        <taxon>Chordata</taxon>
        <taxon>Craniata</taxon>
        <taxon>Vertebrata</taxon>
        <taxon>Euteleostomi</taxon>
        <taxon>Actinopterygii</taxon>
        <taxon>Neopterygii</taxon>
        <taxon>Teleostei</taxon>
        <taxon>Neoteleostei</taxon>
        <taxon>Acanthomorphata</taxon>
        <taxon>Eupercaria</taxon>
        <taxon>Labriformes</taxon>
        <taxon>Labridae</taxon>
        <taxon>Xyrichtys</taxon>
    </lineage>
</organism>
<keyword evidence="3" id="KW-1185">Reference proteome</keyword>
<evidence type="ECO:0000313" key="3">
    <source>
        <dbReference type="Proteomes" id="UP001178508"/>
    </source>
</evidence>
<sequence>MIQTTNSDNARTTDVRTNDVQMNRRKGGRHEEFTPRIQLTLISPPDHTMHHLTPGLLPTPMLDAATEEEKLPQQFGVRSGIPRATVWDGAKTKDFQPPDLKSFCEKGGLTKTAPDHCRWDSTNKIQQIHLLAALKLDPDLDGNPPYHPSAPPLYNSATPSESRPQPQASSETARPEMPGPSQDSTTKPPSPQASI</sequence>
<dbReference type="Proteomes" id="UP001178508">
    <property type="component" value="Chromosome 4"/>
</dbReference>